<evidence type="ECO:0008006" key="4">
    <source>
        <dbReference type="Google" id="ProtNLM"/>
    </source>
</evidence>
<comment type="caution">
    <text evidence="2">The sequence shown here is derived from an EMBL/GenBank/DDBJ whole genome shotgun (WGS) entry which is preliminary data.</text>
</comment>
<gene>
    <name evidence="2" type="ORF">N0V84_000860</name>
</gene>
<proteinExistence type="predicted"/>
<keyword evidence="3" id="KW-1185">Reference proteome</keyword>
<organism evidence="2 3">
    <name type="scientific">Fusarium piperis</name>
    <dbReference type="NCBI Taxonomy" id="1435070"/>
    <lineage>
        <taxon>Eukaryota</taxon>
        <taxon>Fungi</taxon>
        <taxon>Dikarya</taxon>
        <taxon>Ascomycota</taxon>
        <taxon>Pezizomycotina</taxon>
        <taxon>Sordariomycetes</taxon>
        <taxon>Hypocreomycetidae</taxon>
        <taxon>Hypocreales</taxon>
        <taxon>Nectriaceae</taxon>
        <taxon>Fusarium</taxon>
        <taxon>Fusarium solani species complex</taxon>
    </lineage>
</organism>
<evidence type="ECO:0000313" key="2">
    <source>
        <dbReference type="EMBL" id="KAJ4328669.1"/>
    </source>
</evidence>
<name>A0A9W9BT45_9HYPO</name>
<evidence type="ECO:0000256" key="1">
    <source>
        <dbReference type="SAM" id="SignalP"/>
    </source>
</evidence>
<feature type="signal peptide" evidence="1">
    <location>
        <begin position="1"/>
        <end position="15"/>
    </location>
</feature>
<reference evidence="2" key="1">
    <citation type="submission" date="2022-10" db="EMBL/GenBank/DDBJ databases">
        <title>Tapping the CABI collections for fungal endophytes: first genome assemblies for Collariella, Neodidymelliopsis, Ascochyta clinopodiicola, Didymella pomorum, Didymosphaeria variabile, Neocosmospora piperis and Neocucurbitaria cava.</title>
        <authorList>
            <person name="Hill R."/>
        </authorList>
    </citation>
    <scope>NUCLEOTIDE SEQUENCE</scope>
    <source>
        <strain evidence="2">IMI 366586</strain>
    </source>
</reference>
<dbReference type="EMBL" id="JAPEUR010000008">
    <property type="protein sequence ID" value="KAJ4328669.1"/>
    <property type="molecule type" value="Genomic_DNA"/>
</dbReference>
<dbReference type="OrthoDB" id="5101702at2759"/>
<evidence type="ECO:0000313" key="3">
    <source>
        <dbReference type="Proteomes" id="UP001140502"/>
    </source>
</evidence>
<dbReference type="Proteomes" id="UP001140502">
    <property type="component" value="Unassembled WGS sequence"/>
</dbReference>
<sequence length="85" mass="8733">MKPAVLLALPALALAAAAPKAIEERTLPGIPLDPTCVLSITGITNCAPSLDPNNPPTQLILSDLVGLLTCPILIIFEVLGCILPP</sequence>
<keyword evidence="1" id="KW-0732">Signal</keyword>
<accession>A0A9W9BT45</accession>
<dbReference type="AlphaFoldDB" id="A0A9W9BT45"/>
<protein>
    <recommendedName>
        <fullName evidence="4">Hydrophobin</fullName>
    </recommendedName>
</protein>
<feature type="chain" id="PRO_5040753483" description="Hydrophobin" evidence="1">
    <location>
        <begin position="16"/>
        <end position="85"/>
    </location>
</feature>